<name>A0A2X3JD00_9ENTR</name>
<dbReference type="AlphaFoldDB" id="A0A2X3JD00"/>
<accession>A0A2X3JD00</accession>
<dbReference type="EMBL" id="UAVU01000011">
    <property type="protein sequence ID" value="SQC93803.1"/>
    <property type="molecule type" value="Genomic_DNA"/>
</dbReference>
<gene>
    <name evidence="1" type="ORF">NCTC12120_06918</name>
</gene>
<evidence type="ECO:0000313" key="1">
    <source>
        <dbReference type="EMBL" id="SQC93803.1"/>
    </source>
</evidence>
<dbReference type="Gene3D" id="3.30.240.20">
    <property type="entry name" value="bsu07140 like domains"/>
    <property type="match status" value="1"/>
</dbReference>
<protein>
    <submittedName>
        <fullName evidence="1">Uncharacterized protein</fullName>
    </submittedName>
</protein>
<proteinExistence type="predicted"/>
<dbReference type="Proteomes" id="UP000251197">
    <property type="component" value="Unassembled WGS sequence"/>
</dbReference>
<organism evidence="1 2">
    <name type="scientific">Cedecea neteri</name>
    <dbReference type="NCBI Taxonomy" id="158822"/>
    <lineage>
        <taxon>Bacteria</taxon>
        <taxon>Pseudomonadati</taxon>
        <taxon>Pseudomonadota</taxon>
        <taxon>Gammaproteobacteria</taxon>
        <taxon>Enterobacterales</taxon>
        <taxon>Enterobacteriaceae</taxon>
        <taxon>Cedecea</taxon>
    </lineage>
</organism>
<dbReference type="InterPro" id="IPR023090">
    <property type="entry name" value="UPF0702_alpha/beta_dom_sf"/>
</dbReference>
<reference evidence="1 2" key="1">
    <citation type="submission" date="2018-06" db="EMBL/GenBank/DDBJ databases">
        <authorList>
            <consortium name="Pathogen Informatics"/>
            <person name="Doyle S."/>
        </authorList>
    </citation>
    <scope>NUCLEOTIDE SEQUENCE [LARGE SCALE GENOMIC DNA]</scope>
    <source>
        <strain evidence="1 2">NCTC12120</strain>
    </source>
</reference>
<sequence>MICSKSLNKDNDWLENEVVKQGFNKISEVYLGEYLSAGLIYTDMKDNI</sequence>
<evidence type="ECO:0000313" key="2">
    <source>
        <dbReference type="Proteomes" id="UP000251197"/>
    </source>
</evidence>